<dbReference type="OrthoDB" id="194358at2759"/>
<dbReference type="AlphaFoldDB" id="A0A2N3N1D7"/>
<dbReference type="VEuPathDB" id="FungiDB:jhhlp_006994"/>
<dbReference type="InterPro" id="IPR052895">
    <property type="entry name" value="HetReg/Transcr_Mod"/>
</dbReference>
<dbReference type="EMBL" id="NLAX01001034">
    <property type="protein sequence ID" value="PKS06248.1"/>
    <property type="molecule type" value="Genomic_DNA"/>
</dbReference>
<feature type="domain" description="Heterokaryon incompatibility" evidence="1">
    <location>
        <begin position="48"/>
        <end position="269"/>
    </location>
</feature>
<comment type="caution">
    <text evidence="2">The sequence shown here is derived from an EMBL/GenBank/DDBJ whole genome shotgun (WGS) entry which is preliminary data.</text>
</comment>
<evidence type="ECO:0000313" key="3">
    <source>
        <dbReference type="Proteomes" id="UP000233524"/>
    </source>
</evidence>
<dbReference type="InParanoid" id="A0A2N3N1D7"/>
<gene>
    <name evidence="2" type="ORF">jhhlp_006994</name>
</gene>
<dbReference type="PANTHER" id="PTHR24148:SF82">
    <property type="entry name" value="HETEROKARYON INCOMPATIBILITY DOMAIN-CONTAINING PROTEIN"/>
    <property type="match status" value="1"/>
</dbReference>
<reference evidence="2 3" key="1">
    <citation type="journal article" date="2017" name="G3 (Bethesda)">
        <title>First Draft Genome Sequence of the Pathogenic Fungus Lomentospora prolificans (Formerly Scedosporium prolificans).</title>
        <authorList>
            <person name="Luo R."/>
            <person name="Zimin A."/>
            <person name="Workman R."/>
            <person name="Fan Y."/>
            <person name="Pertea G."/>
            <person name="Grossman N."/>
            <person name="Wear M.P."/>
            <person name="Jia B."/>
            <person name="Miller H."/>
            <person name="Casadevall A."/>
            <person name="Timp W."/>
            <person name="Zhang S.X."/>
            <person name="Salzberg S.L."/>
        </authorList>
    </citation>
    <scope>NUCLEOTIDE SEQUENCE [LARGE SCALE GENOMIC DNA]</scope>
    <source>
        <strain evidence="2 3">JHH-5317</strain>
    </source>
</reference>
<sequence>MAHTYVYRPLDASKNQLRVIEILPADDPRSPIECRLLYVSLDHDALEYEALSYTWGDKANPETILLDGQHVPVTTNLYAALRALRQPTRPRQLWIDALCINQQDVRERSHEVFRMRLIYERATRVVIWLGEAAPDSALAIRELTRLSQQHEQLVSNRITTRVLRYFKAFIDVINVTGKFILAVLLLRPVLVAFLRVFIVSILEERRWRLTSPLWIVGKTLAETAFFCFRVWVDVLVEDERKGEPDGQTVEALAGFFNRPWFGRVWVVQEVAMASYALVVVGSHVIAWDQISNAYERLHQIVSLSMCGSIYVQSRFQRLNELTNVLFRRKSPGLSGPRIRLLDLLCDLSYFQTTDDHDKVYGLLGLADDLREWELDVDTFEPSYAEAVEETYRRLAWFIIYATNRLDTLHCCIGREPKPGVPSWVPDWRDSTPRHGRQLTYDPFYLDTSRRDPEGPGFPVATLLGDQETYLKVVGFPIGRLEAGCIDLYNSQHYSPSNRFLTLILWPMNSFPIRVFGFLLKIGVVSRLIRFIRRFTRNSPVMDAILESVEITCSREVEGVQRYNYSPINLSETANAFDRKETALKMFRWAPDPWLMALHEAQDGVFLTEWCNAYTGTAKEGDFIAMLHGSPLPMLLRWNGDYSCSVVGVCSLTNMDNMLPKWCQREYDRGKLSPVDIILR</sequence>
<dbReference type="Proteomes" id="UP000233524">
    <property type="component" value="Unassembled WGS sequence"/>
</dbReference>
<accession>A0A2N3N1D7</accession>
<dbReference type="InterPro" id="IPR010730">
    <property type="entry name" value="HET"/>
</dbReference>
<name>A0A2N3N1D7_9PEZI</name>
<evidence type="ECO:0000259" key="1">
    <source>
        <dbReference type="Pfam" id="PF06985"/>
    </source>
</evidence>
<keyword evidence="3" id="KW-1185">Reference proteome</keyword>
<evidence type="ECO:0000313" key="2">
    <source>
        <dbReference type="EMBL" id="PKS06248.1"/>
    </source>
</evidence>
<dbReference type="PANTHER" id="PTHR24148">
    <property type="entry name" value="ANKYRIN REPEAT DOMAIN-CONTAINING PROTEIN 39 HOMOLOG-RELATED"/>
    <property type="match status" value="1"/>
</dbReference>
<organism evidence="2 3">
    <name type="scientific">Lomentospora prolificans</name>
    <dbReference type="NCBI Taxonomy" id="41688"/>
    <lineage>
        <taxon>Eukaryota</taxon>
        <taxon>Fungi</taxon>
        <taxon>Dikarya</taxon>
        <taxon>Ascomycota</taxon>
        <taxon>Pezizomycotina</taxon>
        <taxon>Sordariomycetes</taxon>
        <taxon>Hypocreomycetidae</taxon>
        <taxon>Microascales</taxon>
        <taxon>Microascaceae</taxon>
        <taxon>Lomentospora</taxon>
    </lineage>
</organism>
<protein>
    <recommendedName>
        <fullName evidence="1">Heterokaryon incompatibility domain-containing protein</fullName>
    </recommendedName>
</protein>
<dbReference type="Pfam" id="PF06985">
    <property type="entry name" value="HET"/>
    <property type="match status" value="1"/>
</dbReference>
<proteinExistence type="predicted"/>